<dbReference type="InterPro" id="IPR000276">
    <property type="entry name" value="GPCR_Rhodpsn"/>
</dbReference>
<feature type="transmembrane region" description="Helical" evidence="10">
    <location>
        <begin position="186"/>
        <end position="211"/>
    </location>
</feature>
<reference evidence="13" key="1">
    <citation type="submission" date="2025-08" db="UniProtKB">
        <authorList>
            <consortium name="RefSeq"/>
        </authorList>
    </citation>
    <scope>IDENTIFICATION</scope>
    <source>
        <tissue evidence="13">Tentacle</tissue>
    </source>
</reference>
<evidence type="ECO:0000256" key="1">
    <source>
        <dbReference type="ARBA" id="ARBA00004651"/>
    </source>
</evidence>
<feature type="transmembrane region" description="Helical" evidence="10">
    <location>
        <begin position="144"/>
        <end position="166"/>
    </location>
</feature>
<dbReference type="InterPro" id="IPR017452">
    <property type="entry name" value="GPCR_Rhodpsn_7TM"/>
</dbReference>
<dbReference type="PROSITE" id="PS00237">
    <property type="entry name" value="G_PROTEIN_RECEP_F1_1"/>
    <property type="match status" value="1"/>
</dbReference>
<dbReference type="PROSITE" id="PS50262">
    <property type="entry name" value="G_PROTEIN_RECEP_F1_2"/>
    <property type="match status" value="1"/>
</dbReference>
<dbReference type="PANTHER" id="PTHR24248">
    <property type="entry name" value="ADRENERGIC RECEPTOR-RELATED G-PROTEIN COUPLED RECEPTOR"/>
    <property type="match status" value="1"/>
</dbReference>
<evidence type="ECO:0000256" key="7">
    <source>
        <dbReference type="ARBA" id="ARBA00023170"/>
    </source>
</evidence>
<feature type="transmembrane region" description="Helical" evidence="10">
    <location>
        <begin position="24"/>
        <end position="46"/>
    </location>
</feature>
<evidence type="ECO:0000259" key="11">
    <source>
        <dbReference type="PROSITE" id="PS50262"/>
    </source>
</evidence>
<dbReference type="SUPFAM" id="SSF81321">
    <property type="entry name" value="Family A G protein-coupled receptor-like"/>
    <property type="match status" value="1"/>
</dbReference>
<keyword evidence="8 9" id="KW-0807">Transducer</keyword>
<comment type="similarity">
    <text evidence="9">Belongs to the G-protein coupled receptor 1 family.</text>
</comment>
<evidence type="ECO:0000313" key="13">
    <source>
        <dbReference type="RefSeq" id="XP_031557172.1"/>
    </source>
</evidence>
<protein>
    <submittedName>
        <fullName evidence="13">Probable G-protein coupled receptor No9</fullName>
    </submittedName>
</protein>
<evidence type="ECO:0000313" key="12">
    <source>
        <dbReference type="Proteomes" id="UP000515163"/>
    </source>
</evidence>
<keyword evidence="3 9" id="KW-0812">Transmembrane</keyword>
<comment type="subcellular location">
    <subcellularLocation>
        <location evidence="1">Cell membrane</location>
        <topology evidence="1">Multi-pass membrane protein</topology>
    </subcellularLocation>
</comment>
<dbReference type="PRINTS" id="PR00237">
    <property type="entry name" value="GPCRRHODOPSN"/>
</dbReference>
<dbReference type="InParanoid" id="A0A6P8HX63"/>
<evidence type="ECO:0000256" key="8">
    <source>
        <dbReference type="ARBA" id="ARBA00023224"/>
    </source>
</evidence>
<dbReference type="GO" id="GO:0004930">
    <property type="term" value="F:G protein-coupled receptor activity"/>
    <property type="evidence" value="ECO:0007669"/>
    <property type="project" value="UniProtKB-KW"/>
</dbReference>
<evidence type="ECO:0000256" key="3">
    <source>
        <dbReference type="ARBA" id="ARBA00022692"/>
    </source>
</evidence>
<dbReference type="SMART" id="SM01381">
    <property type="entry name" value="7TM_GPCR_Srsx"/>
    <property type="match status" value="1"/>
</dbReference>
<evidence type="ECO:0000256" key="2">
    <source>
        <dbReference type="ARBA" id="ARBA00022475"/>
    </source>
</evidence>
<feature type="transmembrane region" description="Helical" evidence="10">
    <location>
        <begin position="304"/>
        <end position="327"/>
    </location>
</feature>
<name>A0A6P8HX63_ACTTE</name>
<dbReference type="OrthoDB" id="5951059at2759"/>
<dbReference type="FunCoup" id="A0A6P8HX63">
    <property type="interactions" value="1093"/>
</dbReference>
<gene>
    <name evidence="13" type="primary">LOC116293832</name>
</gene>
<keyword evidence="4 10" id="KW-1133">Transmembrane helix</keyword>
<keyword evidence="6 10" id="KW-0472">Membrane</keyword>
<evidence type="ECO:0000256" key="5">
    <source>
        <dbReference type="ARBA" id="ARBA00023040"/>
    </source>
</evidence>
<organism evidence="12 13">
    <name type="scientific">Actinia tenebrosa</name>
    <name type="common">Australian red waratah sea anemone</name>
    <dbReference type="NCBI Taxonomy" id="6105"/>
    <lineage>
        <taxon>Eukaryota</taxon>
        <taxon>Metazoa</taxon>
        <taxon>Cnidaria</taxon>
        <taxon>Anthozoa</taxon>
        <taxon>Hexacorallia</taxon>
        <taxon>Actiniaria</taxon>
        <taxon>Actiniidae</taxon>
        <taxon>Actinia</taxon>
    </lineage>
</organism>
<feature type="transmembrane region" description="Helical" evidence="10">
    <location>
        <begin position="275"/>
        <end position="298"/>
    </location>
</feature>
<proteinExistence type="inferred from homology"/>
<evidence type="ECO:0000256" key="6">
    <source>
        <dbReference type="ARBA" id="ARBA00023136"/>
    </source>
</evidence>
<dbReference type="AlphaFoldDB" id="A0A6P8HX63"/>
<sequence>MEQNSTDSPAQYTLSEVLKNPKTALITTFLVLLILCTLVGNFLVIWNIFTTRRLRFSAFFFVASLAVADFLVGLVVLPISLAYHLTFEMTGRWIFGSWTCKAWLLSNFWFCSASILNLCLVSWDRYVAVTSPLYYKVRISDTRVKTLIGMIWFLSFCLAIVLSTGIHLNSASSTKNCTVQSLNKIFTAIGVVFVFFLPAIFLGFVNTRVWLITRTHQKRIQVSLHLNSFSNVSANSEQINLDETTTARSSSRPRESSTRTLTRTIKQEIKTFKTFLIVIGVFVVCWCPFYTSMLVDIFKPLQGFVLFLMIILSYCNSALNVFIYGIFSREFRSALISTVKCI</sequence>
<evidence type="ECO:0000256" key="10">
    <source>
        <dbReference type="SAM" id="Phobius"/>
    </source>
</evidence>
<dbReference type="Proteomes" id="UP000515163">
    <property type="component" value="Unplaced"/>
</dbReference>
<dbReference type="GO" id="GO:0005886">
    <property type="term" value="C:plasma membrane"/>
    <property type="evidence" value="ECO:0007669"/>
    <property type="project" value="UniProtKB-SubCell"/>
</dbReference>
<dbReference type="GeneID" id="116293832"/>
<keyword evidence="5 9" id="KW-0297">G-protein coupled receptor</keyword>
<keyword evidence="12" id="KW-1185">Reference proteome</keyword>
<keyword evidence="2" id="KW-1003">Cell membrane</keyword>
<keyword evidence="7 9" id="KW-0675">Receptor</keyword>
<dbReference type="CDD" id="cd14967">
    <property type="entry name" value="7tmA_amine_R-like"/>
    <property type="match status" value="1"/>
</dbReference>
<dbReference type="Gene3D" id="1.20.1070.10">
    <property type="entry name" value="Rhodopsin 7-helix transmembrane proteins"/>
    <property type="match status" value="1"/>
</dbReference>
<feature type="transmembrane region" description="Helical" evidence="10">
    <location>
        <begin position="58"/>
        <end position="83"/>
    </location>
</feature>
<dbReference type="KEGG" id="aten:116293832"/>
<accession>A0A6P8HX63</accession>
<feature type="domain" description="G-protein coupled receptors family 1 profile" evidence="11">
    <location>
        <begin position="40"/>
        <end position="324"/>
    </location>
</feature>
<evidence type="ECO:0000256" key="4">
    <source>
        <dbReference type="ARBA" id="ARBA00022989"/>
    </source>
</evidence>
<dbReference type="Pfam" id="PF00001">
    <property type="entry name" value="7tm_1"/>
    <property type="match status" value="1"/>
</dbReference>
<dbReference type="RefSeq" id="XP_031557172.1">
    <property type="nucleotide sequence ID" value="XM_031701312.1"/>
</dbReference>
<feature type="transmembrane region" description="Helical" evidence="10">
    <location>
        <begin position="103"/>
        <end position="123"/>
    </location>
</feature>
<evidence type="ECO:0000256" key="9">
    <source>
        <dbReference type="RuleBase" id="RU000688"/>
    </source>
</evidence>